<organism evidence="1">
    <name type="scientific">marine metagenome</name>
    <dbReference type="NCBI Taxonomy" id="408172"/>
    <lineage>
        <taxon>unclassified sequences</taxon>
        <taxon>metagenomes</taxon>
        <taxon>ecological metagenomes</taxon>
    </lineage>
</organism>
<reference evidence="1" key="1">
    <citation type="submission" date="2018-05" db="EMBL/GenBank/DDBJ databases">
        <authorList>
            <person name="Lanie J.A."/>
            <person name="Ng W.-L."/>
            <person name="Kazmierczak K.M."/>
            <person name="Andrzejewski T.M."/>
            <person name="Davidsen T.M."/>
            <person name="Wayne K.J."/>
            <person name="Tettelin H."/>
            <person name="Glass J.I."/>
            <person name="Rusch D."/>
            <person name="Podicherti R."/>
            <person name="Tsui H.-C.T."/>
            <person name="Winkler M.E."/>
        </authorList>
    </citation>
    <scope>NUCLEOTIDE SEQUENCE</scope>
</reference>
<protein>
    <submittedName>
        <fullName evidence="1">Uncharacterized protein</fullName>
    </submittedName>
</protein>
<proteinExistence type="predicted"/>
<gene>
    <name evidence="1" type="ORF">METZ01_LOCUS382820</name>
</gene>
<evidence type="ECO:0000313" key="1">
    <source>
        <dbReference type="EMBL" id="SVD29966.1"/>
    </source>
</evidence>
<feature type="non-terminal residue" evidence="1">
    <location>
        <position position="51"/>
    </location>
</feature>
<sequence>VRGIVLVRQGLRTIVCERRTYPIDKVCDQGVMPLQDYRRAYQKIVRPYYML</sequence>
<dbReference type="AlphaFoldDB" id="A0A382U6M5"/>
<feature type="non-terminal residue" evidence="1">
    <location>
        <position position="1"/>
    </location>
</feature>
<name>A0A382U6M5_9ZZZZ</name>
<dbReference type="EMBL" id="UINC01141929">
    <property type="protein sequence ID" value="SVD29966.1"/>
    <property type="molecule type" value="Genomic_DNA"/>
</dbReference>
<accession>A0A382U6M5</accession>